<evidence type="ECO:0000313" key="2">
    <source>
        <dbReference type="EMBL" id="KDN81083.1"/>
    </source>
</evidence>
<dbReference type="Proteomes" id="UP000027178">
    <property type="component" value="Unassembled WGS sequence"/>
</dbReference>
<dbReference type="OrthoDB" id="4314950at2"/>
<dbReference type="eggNOG" id="ENOG5032K3M">
    <property type="taxonomic scope" value="Bacteria"/>
</dbReference>
<accession>A0A066YHV7</accession>
<keyword evidence="3" id="KW-1185">Reference proteome</keyword>
<gene>
    <name evidence="2" type="ORF">KCH_71770</name>
</gene>
<comment type="caution">
    <text evidence="2">The sequence shown here is derived from an EMBL/GenBank/DDBJ whole genome shotgun (WGS) entry which is preliminary data.</text>
</comment>
<dbReference type="AlphaFoldDB" id="A0A066YHV7"/>
<evidence type="ECO:0000256" key="1">
    <source>
        <dbReference type="SAM" id="SignalP"/>
    </source>
</evidence>
<keyword evidence="1" id="KW-0732">Signal</keyword>
<dbReference type="HOGENOM" id="CLU_1978551_0_0_11"/>
<dbReference type="EMBL" id="JNBY01000155">
    <property type="protein sequence ID" value="KDN81083.1"/>
    <property type="molecule type" value="Genomic_DNA"/>
</dbReference>
<reference evidence="2 3" key="1">
    <citation type="submission" date="2014-05" db="EMBL/GenBank/DDBJ databases">
        <title>Draft Genome Sequence of Kitasatospora cheerisanensis KCTC 2395.</title>
        <authorList>
            <person name="Nam D.H."/>
        </authorList>
    </citation>
    <scope>NUCLEOTIDE SEQUENCE [LARGE SCALE GENOMIC DNA]</scope>
    <source>
        <strain evidence="2 3">KCTC 2395</strain>
    </source>
</reference>
<evidence type="ECO:0000313" key="3">
    <source>
        <dbReference type="Proteomes" id="UP000027178"/>
    </source>
</evidence>
<name>A0A066YHV7_9ACTN</name>
<feature type="signal peptide" evidence="1">
    <location>
        <begin position="1"/>
        <end position="25"/>
    </location>
</feature>
<dbReference type="RefSeq" id="WP_157032303.1">
    <property type="nucleotide sequence ID" value="NZ_KK853997.1"/>
</dbReference>
<proteinExistence type="predicted"/>
<dbReference type="PATRIC" id="fig|1348663.4.peg.6937"/>
<feature type="chain" id="PRO_5001635020" evidence="1">
    <location>
        <begin position="26"/>
        <end position="126"/>
    </location>
</feature>
<protein>
    <submittedName>
        <fullName evidence="2">Uncharacterized protein</fullName>
    </submittedName>
</protein>
<sequence length="126" mass="13593">MKSRIVVTAAAALAAMTLAVTPAAAKTTALRTTNNLAGVEYISETDTFRLWDNRVDDTTSARVVWKKVNSSLTGTLWHRWQSGVNGQSANQSPSTGMKSGDQFTFQVCSLNGSQVVECSGWGTAWY</sequence>
<organism evidence="2 3">
    <name type="scientific">Kitasatospora cheerisanensis KCTC 2395</name>
    <dbReference type="NCBI Taxonomy" id="1348663"/>
    <lineage>
        <taxon>Bacteria</taxon>
        <taxon>Bacillati</taxon>
        <taxon>Actinomycetota</taxon>
        <taxon>Actinomycetes</taxon>
        <taxon>Kitasatosporales</taxon>
        <taxon>Streptomycetaceae</taxon>
        <taxon>Kitasatospora</taxon>
    </lineage>
</organism>